<dbReference type="Proteomes" id="UP000233180">
    <property type="component" value="Unassembled WGS sequence"/>
</dbReference>
<sequence length="52" mass="5297">MGPISAPPCRGCIPWQGLLLTDASMQGSSPGLSARATVSIMTAILARVALTQ</sequence>
<dbReference type="GeneTree" id="ENSGT01100000263479"/>
<protein>
    <submittedName>
        <fullName evidence="1">CEA cell adhesion molecule 8</fullName>
    </submittedName>
</protein>
<dbReference type="AlphaFoldDB" id="A0A2K6LPC0"/>
<keyword evidence="2" id="KW-1185">Reference proteome</keyword>
<reference evidence="1" key="3">
    <citation type="submission" date="2025-09" db="UniProtKB">
        <authorList>
            <consortium name="Ensembl"/>
        </authorList>
    </citation>
    <scope>IDENTIFICATION</scope>
</reference>
<proteinExistence type="predicted"/>
<dbReference type="Ensembl" id="ENSRBIT00000049281.1">
    <property type="protein sequence ID" value="ENSRBIP00000025372.1"/>
    <property type="gene ID" value="ENSRBIG00000036569.1"/>
</dbReference>
<evidence type="ECO:0000313" key="2">
    <source>
        <dbReference type="Proteomes" id="UP000233180"/>
    </source>
</evidence>
<reference evidence="1 2" key="1">
    <citation type="submission" date="2016-06" db="EMBL/GenBank/DDBJ databases">
        <title>Genome of Rhinopithecus bieti.</title>
        <authorList>
            <person name="Wu"/>
            <person name="C.-I. and Zhang"/>
            <person name="Y."/>
        </authorList>
    </citation>
    <scope>NUCLEOTIDE SEQUENCE</scope>
</reference>
<name>A0A2K6LPC0_RHIBE</name>
<reference evidence="1" key="2">
    <citation type="submission" date="2025-08" db="UniProtKB">
        <authorList>
            <consortium name="Ensembl"/>
        </authorList>
    </citation>
    <scope>IDENTIFICATION</scope>
</reference>
<evidence type="ECO:0000313" key="1">
    <source>
        <dbReference type="Ensembl" id="ENSRBIP00000025372.1"/>
    </source>
</evidence>
<gene>
    <name evidence="1" type="primary">CEACAM8</name>
</gene>
<organism evidence="1 2">
    <name type="scientific">Rhinopithecus bieti</name>
    <name type="common">Black snub-nosed monkey</name>
    <name type="synonym">Pygathrix bieti</name>
    <dbReference type="NCBI Taxonomy" id="61621"/>
    <lineage>
        <taxon>Eukaryota</taxon>
        <taxon>Metazoa</taxon>
        <taxon>Chordata</taxon>
        <taxon>Craniata</taxon>
        <taxon>Vertebrata</taxon>
        <taxon>Euteleostomi</taxon>
        <taxon>Mammalia</taxon>
        <taxon>Eutheria</taxon>
        <taxon>Euarchontoglires</taxon>
        <taxon>Primates</taxon>
        <taxon>Haplorrhini</taxon>
        <taxon>Catarrhini</taxon>
        <taxon>Cercopithecidae</taxon>
        <taxon>Colobinae</taxon>
        <taxon>Rhinopithecus</taxon>
    </lineage>
</organism>
<accession>A0A2K6LPC0</accession>